<accession>A0AAP0BWZ6</accession>
<feature type="region of interest" description="Disordered" evidence="11">
    <location>
        <begin position="116"/>
        <end position="149"/>
    </location>
</feature>
<evidence type="ECO:0000256" key="1">
    <source>
        <dbReference type="ARBA" id="ARBA00002159"/>
    </source>
</evidence>
<evidence type="ECO:0000259" key="12">
    <source>
        <dbReference type="PROSITE" id="PS51745"/>
    </source>
</evidence>
<keyword evidence="9 10" id="KW-0927">Auxin signaling pathway</keyword>
<dbReference type="GO" id="GO:0006355">
    <property type="term" value="P:regulation of DNA-templated transcription"/>
    <property type="evidence" value="ECO:0007669"/>
    <property type="project" value="InterPro"/>
</dbReference>
<gene>
    <name evidence="13" type="primary">IAA25</name>
    <name evidence="13" type="ORF">KSP39_PZI004507</name>
</gene>
<keyword evidence="14" id="KW-1185">Reference proteome</keyword>
<evidence type="ECO:0000256" key="6">
    <source>
        <dbReference type="ARBA" id="ARBA00023015"/>
    </source>
</evidence>
<dbReference type="Pfam" id="PF02309">
    <property type="entry name" value="AUX_IAA"/>
    <property type="match status" value="1"/>
</dbReference>
<dbReference type="Gene3D" id="3.10.20.90">
    <property type="entry name" value="Phosphatidylinositol 3-kinase Catalytic Subunit, Chain A, domain 1"/>
    <property type="match status" value="1"/>
</dbReference>
<evidence type="ECO:0000256" key="2">
    <source>
        <dbReference type="ARBA" id="ARBA00004123"/>
    </source>
</evidence>
<dbReference type="EMBL" id="JBBWWQ010000003">
    <property type="protein sequence ID" value="KAK8952338.1"/>
    <property type="molecule type" value="Genomic_DNA"/>
</dbReference>
<feature type="domain" description="PB1" evidence="12">
    <location>
        <begin position="200"/>
        <end position="290"/>
    </location>
</feature>
<dbReference type="InterPro" id="IPR033389">
    <property type="entry name" value="AUX/IAA_dom"/>
</dbReference>
<keyword evidence="6 10" id="KW-0805">Transcription regulation</keyword>
<proteinExistence type="inferred from homology"/>
<comment type="subunit">
    <text evidence="4 10">Homodimers and heterodimers.</text>
</comment>
<dbReference type="PANTHER" id="PTHR31734:SF120">
    <property type="entry name" value="AUXIN-RESPONSIVE PROTEIN IAA25"/>
    <property type="match status" value="1"/>
</dbReference>
<dbReference type="GO" id="GO:0005634">
    <property type="term" value="C:nucleus"/>
    <property type="evidence" value="ECO:0007669"/>
    <property type="project" value="UniProtKB-SubCell"/>
</dbReference>
<name>A0AAP0BWZ6_9ASPA</name>
<keyword evidence="8 10" id="KW-0539">Nucleus</keyword>
<evidence type="ECO:0000256" key="7">
    <source>
        <dbReference type="ARBA" id="ARBA00023163"/>
    </source>
</evidence>
<evidence type="ECO:0000256" key="10">
    <source>
        <dbReference type="RuleBase" id="RU004549"/>
    </source>
</evidence>
<evidence type="ECO:0000313" key="13">
    <source>
        <dbReference type="EMBL" id="KAK8952338.1"/>
    </source>
</evidence>
<dbReference type="PANTHER" id="PTHR31734">
    <property type="entry name" value="AUXIN-RESPONSIVE PROTEIN IAA17"/>
    <property type="match status" value="1"/>
</dbReference>
<comment type="caution">
    <text evidence="13">The sequence shown here is derived from an EMBL/GenBank/DDBJ whole genome shotgun (WGS) entry which is preliminary data.</text>
</comment>
<dbReference type="InterPro" id="IPR003311">
    <property type="entry name" value="AUX_IAA"/>
</dbReference>
<evidence type="ECO:0000256" key="9">
    <source>
        <dbReference type="ARBA" id="ARBA00023294"/>
    </source>
</evidence>
<keyword evidence="7 10" id="KW-0804">Transcription</keyword>
<comment type="subcellular location">
    <subcellularLocation>
        <location evidence="2 10">Nucleus</location>
    </subcellularLocation>
</comment>
<evidence type="ECO:0000256" key="8">
    <source>
        <dbReference type="ARBA" id="ARBA00023242"/>
    </source>
</evidence>
<dbReference type="PROSITE" id="PS51745">
    <property type="entry name" value="PB1"/>
    <property type="match status" value="1"/>
</dbReference>
<dbReference type="GO" id="GO:0009734">
    <property type="term" value="P:auxin-activated signaling pathway"/>
    <property type="evidence" value="ECO:0007669"/>
    <property type="project" value="UniProtKB-UniRule"/>
</dbReference>
<organism evidence="13 14">
    <name type="scientific">Platanthera zijinensis</name>
    <dbReference type="NCBI Taxonomy" id="2320716"/>
    <lineage>
        <taxon>Eukaryota</taxon>
        <taxon>Viridiplantae</taxon>
        <taxon>Streptophyta</taxon>
        <taxon>Embryophyta</taxon>
        <taxon>Tracheophyta</taxon>
        <taxon>Spermatophyta</taxon>
        <taxon>Magnoliopsida</taxon>
        <taxon>Liliopsida</taxon>
        <taxon>Asparagales</taxon>
        <taxon>Orchidaceae</taxon>
        <taxon>Orchidoideae</taxon>
        <taxon>Orchideae</taxon>
        <taxon>Orchidinae</taxon>
        <taxon>Platanthera</taxon>
    </lineage>
</organism>
<sequence>MTPQLYKPPVNKEQEEEEYTGKVEANSSINTVNNLELRLSISSGSRSRIMEESAGGQAAGSSVIHRILSSRFLNCKHVDPKIRAKGLEPSWPFADPPIAFIDPWSLAARQQKAVLEHAHNKTAASSSSSPSRQTLPRETQPPAPPSVAAVGWPPVCSFRRNMVSSQAGRPEAEDERKAKRARIGEGLEDFNGCDLEAKGAMFVKVNMEGYAVGRKIDLSSHVSYDSLSDSLRKLFLNFLSLDGSEEYKVGTPNHDFLLLYEDNEGDRMLVGDVPWEMFVTSVKRLYIVRSPKPQAHEEVGVSPHADMDSKE</sequence>
<evidence type="ECO:0000256" key="3">
    <source>
        <dbReference type="ARBA" id="ARBA00006728"/>
    </source>
</evidence>
<protein>
    <recommendedName>
        <fullName evidence="10">Auxin-responsive protein</fullName>
    </recommendedName>
</protein>
<dbReference type="Proteomes" id="UP001418222">
    <property type="component" value="Unassembled WGS sequence"/>
</dbReference>
<keyword evidence="5 10" id="KW-0678">Repressor</keyword>
<reference evidence="13 14" key="1">
    <citation type="journal article" date="2022" name="Nat. Plants">
        <title>Genomes of leafy and leafless Platanthera orchids illuminate the evolution of mycoheterotrophy.</title>
        <authorList>
            <person name="Li M.H."/>
            <person name="Liu K.W."/>
            <person name="Li Z."/>
            <person name="Lu H.C."/>
            <person name="Ye Q.L."/>
            <person name="Zhang D."/>
            <person name="Wang J.Y."/>
            <person name="Li Y.F."/>
            <person name="Zhong Z.M."/>
            <person name="Liu X."/>
            <person name="Yu X."/>
            <person name="Liu D.K."/>
            <person name="Tu X.D."/>
            <person name="Liu B."/>
            <person name="Hao Y."/>
            <person name="Liao X.Y."/>
            <person name="Jiang Y.T."/>
            <person name="Sun W.H."/>
            <person name="Chen J."/>
            <person name="Chen Y.Q."/>
            <person name="Ai Y."/>
            <person name="Zhai J.W."/>
            <person name="Wu S.S."/>
            <person name="Zhou Z."/>
            <person name="Hsiao Y.Y."/>
            <person name="Wu W.L."/>
            <person name="Chen Y.Y."/>
            <person name="Lin Y.F."/>
            <person name="Hsu J.L."/>
            <person name="Li C.Y."/>
            <person name="Wang Z.W."/>
            <person name="Zhao X."/>
            <person name="Zhong W.Y."/>
            <person name="Ma X.K."/>
            <person name="Ma L."/>
            <person name="Huang J."/>
            <person name="Chen G.Z."/>
            <person name="Huang M.Z."/>
            <person name="Huang L."/>
            <person name="Peng D.H."/>
            <person name="Luo Y.B."/>
            <person name="Zou S.Q."/>
            <person name="Chen S.P."/>
            <person name="Lan S."/>
            <person name="Tsai W.C."/>
            <person name="Van de Peer Y."/>
            <person name="Liu Z.J."/>
        </authorList>
    </citation>
    <scope>NUCLEOTIDE SEQUENCE [LARGE SCALE GENOMIC DNA]</scope>
    <source>
        <strain evidence="13">Lor287</strain>
    </source>
</reference>
<comment type="similarity">
    <text evidence="3 10">Belongs to the Aux/IAA family.</text>
</comment>
<feature type="region of interest" description="Disordered" evidence="11">
    <location>
        <begin position="1"/>
        <end position="21"/>
    </location>
</feature>
<dbReference type="AlphaFoldDB" id="A0AAP0BWZ6"/>
<evidence type="ECO:0000313" key="14">
    <source>
        <dbReference type="Proteomes" id="UP001418222"/>
    </source>
</evidence>
<evidence type="ECO:0000256" key="5">
    <source>
        <dbReference type="ARBA" id="ARBA00022491"/>
    </source>
</evidence>
<dbReference type="SUPFAM" id="SSF54277">
    <property type="entry name" value="CAD &amp; PB1 domains"/>
    <property type="match status" value="1"/>
</dbReference>
<dbReference type="InterPro" id="IPR053793">
    <property type="entry name" value="PB1-like"/>
</dbReference>
<evidence type="ECO:0000256" key="11">
    <source>
        <dbReference type="SAM" id="MobiDB-lite"/>
    </source>
</evidence>
<comment type="function">
    <text evidence="1 10">Aux/IAA proteins are short-lived transcriptional factors that function as repressors of early auxin response genes at low auxin concentrations.</text>
</comment>
<evidence type="ECO:0000256" key="4">
    <source>
        <dbReference type="ARBA" id="ARBA00011726"/>
    </source>
</evidence>